<keyword evidence="5" id="KW-1185">Reference proteome</keyword>
<evidence type="ECO:0000256" key="1">
    <source>
        <dbReference type="SAM" id="MobiDB-lite"/>
    </source>
</evidence>
<feature type="compositionally biased region" description="Low complexity" evidence="1">
    <location>
        <begin position="53"/>
        <end position="65"/>
    </location>
</feature>
<feature type="signal peptide" evidence="2">
    <location>
        <begin position="1"/>
        <end position="22"/>
    </location>
</feature>
<accession>A0A838CJB3</accession>
<evidence type="ECO:0008006" key="7">
    <source>
        <dbReference type="Google" id="ProtNLM"/>
    </source>
</evidence>
<evidence type="ECO:0000256" key="2">
    <source>
        <dbReference type="SAM" id="SignalP"/>
    </source>
</evidence>
<evidence type="ECO:0000313" key="4">
    <source>
        <dbReference type="EMBL" id="MBA1837495.1"/>
    </source>
</evidence>
<gene>
    <name evidence="4" type="ORF">HMA55_06210</name>
    <name evidence="3" type="ORF">HMC16_04680</name>
</gene>
<dbReference type="PROSITE" id="PS51257">
    <property type="entry name" value="PROKAR_LIPOPROTEIN"/>
    <property type="match status" value="1"/>
</dbReference>
<protein>
    <recommendedName>
        <fullName evidence="7">Secreted protein</fullName>
    </recommendedName>
</protein>
<feature type="region of interest" description="Disordered" evidence="1">
    <location>
        <begin position="28"/>
        <end position="65"/>
    </location>
</feature>
<dbReference type="EMBL" id="JABFEE010000003">
    <property type="protein sequence ID" value="MBA1835027.1"/>
    <property type="molecule type" value="Genomic_DNA"/>
</dbReference>
<comment type="caution">
    <text evidence="4">The sequence shown here is derived from an EMBL/GenBank/DDBJ whole genome shotgun (WGS) entry which is preliminary data.</text>
</comment>
<dbReference type="Proteomes" id="UP000581408">
    <property type="component" value="Unassembled WGS sequence"/>
</dbReference>
<reference evidence="5 6" key="1">
    <citation type="submission" date="2020-05" db="EMBL/GenBank/DDBJ databases">
        <title>Descriptions of Corynebacterium xxxx sp. nov., Corynebacterium yyyy sp. nov. and Corynebacterium zzzz sp. nov.</title>
        <authorList>
            <person name="Zhang G."/>
        </authorList>
    </citation>
    <scope>NUCLEOTIDE SEQUENCE [LARGE SCALE GENOMIC DNA]</scope>
    <source>
        <strain evidence="4">Zg-913</strain>
        <strain evidence="5">zg-913</strain>
        <strain evidence="6">zg-915</strain>
        <strain evidence="3">Zg-915</strain>
    </source>
</reference>
<keyword evidence="2" id="KW-0732">Signal</keyword>
<sequence>MIATSSRKAVAGVAALAALALAGCTPPHQNPSAEKVDTATSQDPTSLKGVGGASTARATSSAEATNVTEAHAINKETGTAAVSAEGTPTFNNCDATGLLRPDRLTVDCKNQDDFLEDIVWDQWGEDLAEGTATRVVVSPDNREEGVKVVLGSPQIVNGVLTFTTVTVDGQPVVPENNY</sequence>
<accession>A0A7H0KBS6</accession>
<evidence type="ECO:0000313" key="3">
    <source>
        <dbReference type="EMBL" id="MBA1835027.1"/>
    </source>
</evidence>
<organism evidence="4 5">
    <name type="scientific">Corynebacterium wankanglinii</name>
    <dbReference type="NCBI Taxonomy" id="2735136"/>
    <lineage>
        <taxon>Bacteria</taxon>
        <taxon>Bacillati</taxon>
        <taxon>Actinomycetota</taxon>
        <taxon>Actinomycetes</taxon>
        <taxon>Mycobacteriales</taxon>
        <taxon>Corynebacteriaceae</taxon>
        <taxon>Corynebacterium</taxon>
    </lineage>
</organism>
<dbReference type="Proteomes" id="UP000577408">
    <property type="component" value="Unassembled WGS sequence"/>
</dbReference>
<evidence type="ECO:0000313" key="6">
    <source>
        <dbReference type="Proteomes" id="UP000581408"/>
    </source>
</evidence>
<name>A0A7H0KBS6_9CORY</name>
<dbReference type="AlphaFoldDB" id="A0A7H0KBS6"/>
<feature type="chain" id="PRO_5044657593" description="Secreted protein" evidence="2">
    <location>
        <begin position="23"/>
        <end position="178"/>
    </location>
</feature>
<evidence type="ECO:0000313" key="5">
    <source>
        <dbReference type="Proteomes" id="UP000577408"/>
    </source>
</evidence>
<dbReference type="RefSeq" id="WP_181192211.1">
    <property type="nucleotide sequence ID" value="NZ_JABFED010000003.1"/>
</dbReference>
<proteinExistence type="predicted"/>
<dbReference type="EMBL" id="JABFED010000003">
    <property type="protein sequence ID" value="MBA1837495.1"/>
    <property type="molecule type" value="Genomic_DNA"/>
</dbReference>